<dbReference type="InterPro" id="IPR016130">
    <property type="entry name" value="Tyr_Pase_AS"/>
</dbReference>
<dbReference type="InterPro" id="IPR029021">
    <property type="entry name" value="Prot-tyrosine_phosphatase-like"/>
</dbReference>
<gene>
    <name evidence="1" type="ORF">HMPREF1316_1976</name>
</gene>
<reference evidence="1 2" key="1">
    <citation type="submission" date="2013-08" db="EMBL/GenBank/DDBJ databases">
        <authorList>
            <person name="Durkin A.S."/>
            <person name="Haft D.R."/>
            <person name="McCorrison J."/>
            <person name="Torralba M."/>
            <person name="Gillis M."/>
            <person name="Haft D.H."/>
            <person name="Methe B."/>
            <person name="Sutton G."/>
            <person name="Nelson K.E."/>
        </authorList>
    </citation>
    <scope>NUCLEOTIDE SEQUENCE [LARGE SCALE GENOMIC DNA]</scope>
    <source>
        <strain evidence="1 2">F0195</strain>
    </source>
</reference>
<dbReference type="STRING" id="1125712.HMPREF1316_1976"/>
<protein>
    <submittedName>
        <fullName evidence="1">Tyrosine phosphatase family protein</fullName>
    </submittedName>
</protein>
<keyword evidence="2" id="KW-1185">Reference proteome</keyword>
<dbReference type="InterPro" id="IPR026893">
    <property type="entry name" value="Tyr/Ser_Pase_IphP-type"/>
</dbReference>
<dbReference type="eggNOG" id="COG2365">
    <property type="taxonomic scope" value="Bacteria"/>
</dbReference>
<dbReference type="SUPFAM" id="SSF52799">
    <property type="entry name" value="(Phosphotyrosine protein) phosphatases II"/>
    <property type="match status" value="1"/>
</dbReference>
<proteinExistence type="predicted"/>
<dbReference type="Pfam" id="PF13350">
    <property type="entry name" value="Y_phosphatase3"/>
    <property type="match status" value="1"/>
</dbReference>
<dbReference type="GO" id="GO:0004721">
    <property type="term" value="F:phosphoprotein phosphatase activity"/>
    <property type="evidence" value="ECO:0007669"/>
    <property type="project" value="InterPro"/>
</dbReference>
<comment type="caution">
    <text evidence="1">The sequence shown here is derived from an EMBL/GenBank/DDBJ whole genome shotgun (WGS) entry which is preliminary data.</text>
</comment>
<dbReference type="PATRIC" id="fig|1125712.3.peg.1092"/>
<dbReference type="Proteomes" id="UP000016638">
    <property type="component" value="Unassembled WGS sequence"/>
</dbReference>
<dbReference type="RefSeq" id="WP_021725974.1">
    <property type="nucleotide sequence ID" value="NZ_AWEZ01000044.1"/>
</dbReference>
<dbReference type="Gene3D" id="3.90.190.10">
    <property type="entry name" value="Protein tyrosine phosphatase superfamily"/>
    <property type="match status" value="1"/>
</dbReference>
<sequence>MAHVYLPSQLGLQGLKDDINARDLGGIQTPGGMTRDRRFVRSGSTSELSRHDVRTLADYGVSMVLDLRSNEEARIAPDRLAHRWGIRSARVPLHAYNLRDKDARATGEARENDGGIDLSLDTDNFFASGYLSMLHNAVGVRTAFAFMAKARERDCLLFHCAAGMDRTGVLAMLILGTCGASRRQILRDYLLSFASGERVDALLDGRHEGADALGDIPTSLFDLGSLAEGMGLVVDCVLRRYGTFERYLAACGVAKRYVEAVRTHLLE</sequence>
<dbReference type="OrthoDB" id="1188001at2"/>
<organism evidence="1 2">
    <name type="scientific">Olsenella profusa F0195</name>
    <dbReference type="NCBI Taxonomy" id="1125712"/>
    <lineage>
        <taxon>Bacteria</taxon>
        <taxon>Bacillati</taxon>
        <taxon>Actinomycetota</taxon>
        <taxon>Coriobacteriia</taxon>
        <taxon>Coriobacteriales</taxon>
        <taxon>Atopobiaceae</taxon>
        <taxon>Olsenella</taxon>
    </lineage>
</organism>
<dbReference type="PROSITE" id="PS00383">
    <property type="entry name" value="TYR_PHOSPHATASE_1"/>
    <property type="match status" value="1"/>
</dbReference>
<dbReference type="EMBL" id="AWEZ01000044">
    <property type="protein sequence ID" value="ERL08471.1"/>
    <property type="molecule type" value="Genomic_DNA"/>
</dbReference>
<evidence type="ECO:0000313" key="1">
    <source>
        <dbReference type="EMBL" id="ERL08471.1"/>
    </source>
</evidence>
<dbReference type="AlphaFoldDB" id="U2V754"/>
<accession>U2V754</accession>
<evidence type="ECO:0000313" key="2">
    <source>
        <dbReference type="Proteomes" id="UP000016638"/>
    </source>
</evidence>
<name>U2V754_9ACTN</name>